<evidence type="ECO:0000313" key="3">
    <source>
        <dbReference type="Proteomes" id="UP000314294"/>
    </source>
</evidence>
<feature type="region of interest" description="Disordered" evidence="1">
    <location>
        <begin position="128"/>
        <end position="180"/>
    </location>
</feature>
<organism evidence="2 3">
    <name type="scientific">Liparis tanakae</name>
    <name type="common">Tanaka's snailfish</name>
    <dbReference type="NCBI Taxonomy" id="230148"/>
    <lineage>
        <taxon>Eukaryota</taxon>
        <taxon>Metazoa</taxon>
        <taxon>Chordata</taxon>
        <taxon>Craniata</taxon>
        <taxon>Vertebrata</taxon>
        <taxon>Euteleostomi</taxon>
        <taxon>Actinopterygii</taxon>
        <taxon>Neopterygii</taxon>
        <taxon>Teleostei</taxon>
        <taxon>Neoteleostei</taxon>
        <taxon>Acanthomorphata</taxon>
        <taxon>Eupercaria</taxon>
        <taxon>Perciformes</taxon>
        <taxon>Cottioidei</taxon>
        <taxon>Cottales</taxon>
        <taxon>Liparidae</taxon>
        <taxon>Liparis</taxon>
    </lineage>
</organism>
<accession>A0A4Z2H6B9</accession>
<evidence type="ECO:0000256" key="1">
    <source>
        <dbReference type="SAM" id="MobiDB-lite"/>
    </source>
</evidence>
<evidence type="ECO:0000313" key="2">
    <source>
        <dbReference type="EMBL" id="TNN60334.1"/>
    </source>
</evidence>
<dbReference type="AlphaFoldDB" id="A0A4Z2H6B9"/>
<comment type="caution">
    <text evidence="2">The sequence shown here is derived from an EMBL/GenBank/DDBJ whole genome shotgun (WGS) entry which is preliminary data.</text>
</comment>
<name>A0A4Z2H6B9_9TELE</name>
<dbReference type="EMBL" id="SRLO01000336">
    <property type="protein sequence ID" value="TNN60334.1"/>
    <property type="molecule type" value="Genomic_DNA"/>
</dbReference>
<keyword evidence="3" id="KW-1185">Reference proteome</keyword>
<gene>
    <name evidence="2" type="ORF">EYF80_029499</name>
</gene>
<protein>
    <submittedName>
        <fullName evidence="2">Uncharacterized protein</fullName>
    </submittedName>
</protein>
<dbReference type="Proteomes" id="UP000314294">
    <property type="component" value="Unassembled WGS sequence"/>
</dbReference>
<reference evidence="2 3" key="1">
    <citation type="submission" date="2019-03" db="EMBL/GenBank/DDBJ databases">
        <title>First draft genome of Liparis tanakae, snailfish: a comprehensive survey of snailfish specific genes.</title>
        <authorList>
            <person name="Kim W."/>
            <person name="Song I."/>
            <person name="Jeong J.-H."/>
            <person name="Kim D."/>
            <person name="Kim S."/>
            <person name="Ryu S."/>
            <person name="Song J.Y."/>
            <person name="Lee S.K."/>
        </authorList>
    </citation>
    <scope>NUCLEOTIDE SEQUENCE [LARGE SCALE GENOMIC DNA]</scope>
    <source>
        <tissue evidence="2">Muscle</tissue>
    </source>
</reference>
<sequence length="180" mass="20030">MALTYLTVMGLLSVRPTPSTVKLQSFTGSGKGFNMVSSAVTNWFTVASPSSCREPPALAENRKVQIFASRQLLICPDCAKTYSCLFVSLRMLGVRQSGGRSFEFWDTIEEVTSTNSPPMADRQLRYDEDDADEDDDSCLHFQSHPQGRNRQQDWYPPPVTGSRDNQQGAASPAQRRKMIG</sequence>
<proteinExistence type="predicted"/>